<proteinExistence type="predicted"/>
<dbReference type="SUPFAM" id="SSF56801">
    <property type="entry name" value="Acetyl-CoA synthetase-like"/>
    <property type="match status" value="1"/>
</dbReference>
<dbReference type="InterPro" id="IPR042099">
    <property type="entry name" value="ANL_N_sf"/>
</dbReference>
<comment type="caution">
    <text evidence="2">The sequence shown here is derived from an EMBL/GenBank/DDBJ whole genome shotgun (WGS) entry which is preliminary data.</text>
</comment>
<dbReference type="PANTHER" id="PTHR43767:SF1">
    <property type="entry name" value="NONRIBOSOMAL PEPTIDE SYNTHASE PES1 (EUROFUNG)-RELATED"/>
    <property type="match status" value="1"/>
</dbReference>
<sequence length="154" mass="17187">YGATETTPVASVNLPNRFDADYWIVHRASKEGSVGMPLPGTAVRIVDPNTYETLKTNEDGLILIGGHQVMVGYLNNKEKTDEVIKEIDGIRWYNTGDKGHLDEDGFLYIVDRYSRFAKIGGEMISLGALEEEIAKFIDTNIVKFCTVALEDEKK</sequence>
<evidence type="ECO:0000313" key="3">
    <source>
        <dbReference type="Proteomes" id="UP001199644"/>
    </source>
</evidence>
<feature type="non-terminal residue" evidence="2">
    <location>
        <position position="154"/>
    </location>
</feature>
<dbReference type="AlphaFoldDB" id="A0AAW5EFE3"/>
<dbReference type="Proteomes" id="UP001199644">
    <property type="component" value="Unassembled WGS sequence"/>
</dbReference>
<dbReference type="InterPro" id="IPR000873">
    <property type="entry name" value="AMP-dep_synth/lig_dom"/>
</dbReference>
<dbReference type="InterPro" id="IPR050237">
    <property type="entry name" value="ATP-dep_AMP-bd_enzyme"/>
</dbReference>
<dbReference type="Gene3D" id="3.40.50.12780">
    <property type="entry name" value="N-terminal domain of ligase-like"/>
    <property type="match status" value="1"/>
</dbReference>
<evidence type="ECO:0000313" key="2">
    <source>
        <dbReference type="EMBL" id="MCH3852662.1"/>
    </source>
</evidence>
<feature type="non-terminal residue" evidence="2">
    <location>
        <position position="1"/>
    </location>
</feature>
<name>A0AAW5EFE3_CAMJU</name>
<evidence type="ECO:0000259" key="1">
    <source>
        <dbReference type="Pfam" id="PF00501"/>
    </source>
</evidence>
<dbReference type="Pfam" id="PF00501">
    <property type="entry name" value="AMP-binding"/>
    <property type="match status" value="1"/>
</dbReference>
<feature type="domain" description="AMP-dependent synthetase/ligase" evidence="1">
    <location>
        <begin position="1"/>
        <end position="74"/>
    </location>
</feature>
<accession>A0AAW5EFE3</accession>
<gene>
    <name evidence="2" type="ORF">LZC39_11225</name>
</gene>
<dbReference type="RefSeq" id="WP_240381573.1">
    <property type="nucleotide sequence ID" value="NZ_JAJUOL010000282.1"/>
</dbReference>
<organism evidence="2 3">
    <name type="scientific">Campylobacter jejuni</name>
    <dbReference type="NCBI Taxonomy" id="197"/>
    <lineage>
        <taxon>Bacteria</taxon>
        <taxon>Pseudomonadati</taxon>
        <taxon>Campylobacterota</taxon>
        <taxon>Epsilonproteobacteria</taxon>
        <taxon>Campylobacterales</taxon>
        <taxon>Campylobacteraceae</taxon>
        <taxon>Campylobacter</taxon>
    </lineage>
</organism>
<reference evidence="2" key="1">
    <citation type="submission" date="2021-12" db="EMBL/GenBank/DDBJ databases">
        <title>Prevalence of phenicol resistance gene fexA in Campylobacter isolated from poultry supply chain.</title>
        <authorList>
            <person name="Tang B."/>
            <person name="Zheng X."/>
            <person name="Lin J."/>
            <person name="Lin R."/>
            <person name="Yang H."/>
            <person name="Shen Z."/>
            <person name="Xia F."/>
        </authorList>
    </citation>
    <scope>NUCLEOTIDE SEQUENCE</scope>
    <source>
        <strain evidence="2">CJHN2011004</strain>
    </source>
</reference>
<dbReference type="EMBL" id="JAJUOL010000282">
    <property type="protein sequence ID" value="MCH3852662.1"/>
    <property type="molecule type" value="Genomic_DNA"/>
</dbReference>
<dbReference type="PANTHER" id="PTHR43767">
    <property type="entry name" value="LONG-CHAIN-FATTY-ACID--COA LIGASE"/>
    <property type="match status" value="1"/>
</dbReference>
<protein>
    <submittedName>
        <fullName evidence="2">AMP-binding protein</fullName>
    </submittedName>
</protein>